<name>A0A941GQQ9_9CHRO</name>
<proteinExistence type="predicted"/>
<evidence type="ECO:0000313" key="2">
    <source>
        <dbReference type="EMBL" id="MBR8828594.1"/>
    </source>
</evidence>
<comment type="caution">
    <text evidence="2">The sequence shown here is derived from an EMBL/GenBank/DDBJ whole genome shotgun (WGS) entry which is preliminary data.</text>
</comment>
<organism evidence="2 3">
    <name type="scientific">Gomphosphaeria aponina SAG 52.96 = DSM 107014</name>
    <dbReference type="NCBI Taxonomy" id="1521640"/>
    <lineage>
        <taxon>Bacteria</taxon>
        <taxon>Bacillati</taxon>
        <taxon>Cyanobacteriota</taxon>
        <taxon>Cyanophyceae</taxon>
        <taxon>Oscillatoriophycideae</taxon>
        <taxon>Chroococcales</taxon>
        <taxon>Gomphosphaeriaceae</taxon>
        <taxon>Gomphosphaeria</taxon>
    </lineage>
</organism>
<dbReference type="AlphaFoldDB" id="A0A941GQQ9"/>
<dbReference type="Gene3D" id="3.40.50.1820">
    <property type="entry name" value="alpha/beta hydrolase"/>
    <property type="match status" value="1"/>
</dbReference>
<dbReference type="Pfam" id="PF01738">
    <property type="entry name" value="DLH"/>
    <property type="match status" value="1"/>
</dbReference>
<sequence>MQVKIKNGDLDIDAYLATPATAEPVPAVVVIQEIFGVNEHIRDVTERLAQAGYVAIAPAIYQRQAPGFAAGYTQADIAIGKKYKGQTKAAELLSDIQVTIDYLYGLPQVKKNGVGCIGFCFGGHVAYLAATLESIKATASFYGAQITTWTPGEGEPTVKRTSAIKGTLYAFFGLEDASIPVEQVDEIETELKKAGVKHKVFRYRDADHGFFCDQRAGYNKKAAEDAWLHVLELFRNTL</sequence>
<dbReference type="Proteomes" id="UP000767446">
    <property type="component" value="Unassembled WGS sequence"/>
</dbReference>
<dbReference type="EMBL" id="JADQBC010000077">
    <property type="protein sequence ID" value="MBR8828594.1"/>
    <property type="molecule type" value="Genomic_DNA"/>
</dbReference>
<accession>A0A941GQQ9</accession>
<keyword evidence="2" id="KW-0378">Hydrolase</keyword>
<dbReference type="InterPro" id="IPR002925">
    <property type="entry name" value="Dienelactn_hydro"/>
</dbReference>
<dbReference type="PANTHER" id="PTHR46623:SF6">
    <property type="entry name" value="ALPHA_BETA-HYDROLASES SUPERFAMILY PROTEIN"/>
    <property type="match status" value="1"/>
</dbReference>
<evidence type="ECO:0000259" key="1">
    <source>
        <dbReference type="Pfam" id="PF01738"/>
    </source>
</evidence>
<feature type="domain" description="Dienelactone hydrolase" evidence="1">
    <location>
        <begin position="12"/>
        <end position="237"/>
    </location>
</feature>
<evidence type="ECO:0000313" key="3">
    <source>
        <dbReference type="Proteomes" id="UP000767446"/>
    </source>
</evidence>
<dbReference type="InterPro" id="IPR029058">
    <property type="entry name" value="AB_hydrolase_fold"/>
</dbReference>
<reference evidence="2" key="1">
    <citation type="submission" date="2021-02" db="EMBL/GenBank/DDBJ databases">
        <title>Metagenome analyses of Stigonema ocellatum DSM 106950, Chlorogloea purpurea SAG 13.99 and Gomphosphaeria aponina DSM 107014.</title>
        <authorList>
            <person name="Marter P."/>
            <person name="Huang S."/>
        </authorList>
    </citation>
    <scope>NUCLEOTIDE SEQUENCE</scope>
    <source>
        <strain evidence="2">JP213</strain>
    </source>
</reference>
<dbReference type="SUPFAM" id="SSF53474">
    <property type="entry name" value="alpha/beta-Hydrolases"/>
    <property type="match status" value="1"/>
</dbReference>
<dbReference type="InterPro" id="IPR051049">
    <property type="entry name" value="Dienelactone_hydrolase-like"/>
</dbReference>
<gene>
    <name evidence="2" type="ORF">DSM107014_11965</name>
</gene>
<protein>
    <submittedName>
        <fullName evidence="2">Dienelactone hydrolase family protein</fullName>
    </submittedName>
</protein>
<dbReference type="GO" id="GO:0016787">
    <property type="term" value="F:hydrolase activity"/>
    <property type="evidence" value="ECO:0007669"/>
    <property type="project" value="UniProtKB-KW"/>
</dbReference>
<dbReference type="PANTHER" id="PTHR46623">
    <property type="entry name" value="CARBOXYMETHYLENEBUTENOLIDASE-RELATED"/>
    <property type="match status" value="1"/>
</dbReference>